<accession>A0A9P8I411</accession>
<dbReference type="EMBL" id="JAGHQL010000120">
    <property type="protein sequence ID" value="KAH0538160.1"/>
    <property type="molecule type" value="Genomic_DNA"/>
</dbReference>
<comment type="caution">
    <text evidence="1">The sequence shown here is derived from an EMBL/GenBank/DDBJ whole genome shotgun (WGS) entry which is preliminary data.</text>
</comment>
<proteinExistence type="predicted"/>
<reference evidence="1" key="1">
    <citation type="submission" date="2021-03" db="EMBL/GenBank/DDBJ databases">
        <title>Comparative genomics and phylogenomic investigation of the class Geoglossomycetes provide insights into ecological specialization and systematics.</title>
        <authorList>
            <person name="Melie T."/>
            <person name="Pirro S."/>
            <person name="Miller A.N."/>
            <person name="Quandt A."/>
        </authorList>
    </citation>
    <scope>NUCLEOTIDE SEQUENCE</scope>
    <source>
        <strain evidence="1">GBOQ0MN5Z8</strain>
    </source>
</reference>
<dbReference type="SUPFAM" id="SSF103473">
    <property type="entry name" value="MFS general substrate transporter"/>
    <property type="match status" value="1"/>
</dbReference>
<organism evidence="1 2">
    <name type="scientific">Glutinoglossum americanum</name>
    <dbReference type="NCBI Taxonomy" id="1670608"/>
    <lineage>
        <taxon>Eukaryota</taxon>
        <taxon>Fungi</taxon>
        <taxon>Dikarya</taxon>
        <taxon>Ascomycota</taxon>
        <taxon>Pezizomycotina</taxon>
        <taxon>Geoglossomycetes</taxon>
        <taxon>Geoglossales</taxon>
        <taxon>Geoglossaceae</taxon>
        <taxon>Glutinoglossum</taxon>
    </lineage>
</organism>
<gene>
    <name evidence="1" type="ORF">FGG08_005218</name>
</gene>
<dbReference type="Gene3D" id="1.20.1250.20">
    <property type="entry name" value="MFS general substrate transporter like domains"/>
    <property type="match status" value="1"/>
</dbReference>
<evidence type="ECO:0000313" key="1">
    <source>
        <dbReference type="EMBL" id="KAH0538160.1"/>
    </source>
</evidence>
<keyword evidence="2" id="KW-1185">Reference proteome</keyword>
<sequence length="109" mass="12175">MCQPGTLPEPKELCRTQDTPEHWRLCCTFQTAIPVIFKEIHGYNELEIGLAFLPGLAGMTIGGIVAGKLVDGNYAKTAQKYNVDVDRKKGDSLKDFLIEAARYRKFTLV</sequence>
<name>A0A9P8I411_9PEZI</name>
<dbReference type="InterPro" id="IPR036259">
    <property type="entry name" value="MFS_trans_sf"/>
</dbReference>
<dbReference type="AlphaFoldDB" id="A0A9P8I411"/>
<protein>
    <submittedName>
        <fullName evidence="1">Uncharacterized protein</fullName>
    </submittedName>
</protein>
<dbReference type="OrthoDB" id="440553at2759"/>
<dbReference type="Proteomes" id="UP000698800">
    <property type="component" value="Unassembled WGS sequence"/>
</dbReference>
<evidence type="ECO:0000313" key="2">
    <source>
        <dbReference type="Proteomes" id="UP000698800"/>
    </source>
</evidence>